<dbReference type="AlphaFoldDB" id="A0A5R9G3T4"/>
<dbReference type="RefSeq" id="WP_138043537.1">
    <property type="nucleotide sequence ID" value="NZ_VBZC01000003.1"/>
</dbReference>
<dbReference type="Proteomes" id="UP000305906">
    <property type="component" value="Unassembled WGS sequence"/>
</dbReference>
<organism evidence="3 4">
    <name type="scientific">Streptomyces montanus</name>
    <dbReference type="NCBI Taxonomy" id="2580423"/>
    <lineage>
        <taxon>Bacteria</taxon>
        <taxon>Bacillati</taxon>
        <taxon>Actinomycetota</taxon>
        <taxon>Actinomycetes</taxon>
        <taxon>Kitasatosporales</taxon>
        <taxon>Streptomycetaceae</taxon>
        <taxon>Streptomyces</taxon>
    </lineage>
</organism>
<dbReference type="EMBL" id="VBZC01000003">
    <property type="protein sequence ID" value="TLS47534.1"/>
    <property type="molecule type" value="Genomic_DNA"/>
</dbReference>
<dbReference type="InterPro" id="IPR050312">
    <property type="entry name" value="IolE/XylAMocC-like"/>
</dbReference>
<accession>A0A5R9G3T4</accession>
<keyword evidence="4" id="KW-1185">Reference proteome</keyword>
<proteinExistence type="predicted"/>
<reference evidence="3 4" key="1">
    <citation type="submission" date="2019-05" db="EMBL/GenBank/DDBJ databases">
        <title>Streptomyces sp. NEAU-C151, a novel actinomycete isolated from soil.</title>
        <authorList>
            <person name="Han L."/>
            <person name="Jiang H."/>
        </authorList>
    </citation>
    <scope>NUCLEOTIDE SEQUENCE [LARGE SCALE GENOMIC DNA]</scope>
    <source>
        <strain evidence="3 4">NEAU-C151</strain>
    </source>
</reference>
<evidence type="ECO:0000256" key="1">
    <source>
        <dbReference type="SAM" id="MobiDB-lite"/>
    </source>
</evidence>
<dbReference type="Gene3D" id="3.20.20.150">
    <property type="entry name" value="Divalent-metal-dependent TIM barrel enzymes"/>
    <property type="match status" value="1"/>
</dbReference>
<feature type="region of interest" description="Disordered" evidence="1">
    <location>
        <begin position="278"/>
        <end position="304"/>
    </location>
</feature>
<evidence type="ECO:0000259" key="2">
    <source>
        <dbReference type="Pfam" id="PF01261"/>
    </source>
</evidence>
<dbReference type="GO" id="GO:0016853">
    <property type="term" value="F:isomerase activity"/>
    <property type="evidence" value="ECO:0007669"/>
    <property type="project" value="UniProtKB-KW"/>
</dbReference>
<evidence type="ECO:0000313" key="3">
    <source>
        <dbReference type="EMBL" id="TLS47534.1"/>
    </source>
</evidence>
<name>A0A5R9G3T4_9ACTN</name>
<gene>
    <name evidence="3" type="ORF">FE633_03265</name>
</gene>
<dbReference type="InterPro" id="IPR013022">
    <property type="entry name" value="Xyl_isomerase-like_TIM-brl"/>
</dbReference>
<comment type="caution">
    <text evidence="3">The sequence shown here is derived from an EMBL/GenBank/DDBJ whole genome shotgun (WGS) entry which is preliminary data.</text>
</comment>
<dbReference type="PANTHER" id="PTHR12110">
    <property type="entry name" value="HYDROXYPYRUVATE ISOMERASE"/>
    <property type="match status" value="1"/>
</dbReference>
<feature type="domain" description="Xylose isomerase-like TIM barrel" evidence="2">
    <location>
        <begin position="28"/>
        <end position="278"/>
    </location>
</feature>
<protein>
    <submittedName>
        <fullName evidence="3">Sugar phosphate isomerase/epimerase</fullName>
    </submittedName>
</protein>
<keyword evidence="3" id="KW-0413">Isomerase</keyword>
<dbReference type="SUPFAM" id="SSF51658">
    <property type="entry name" value="Xylose isomerase-like"/>
    <property type="match status" value="1"/>
</dbReference>
<sequence length="304" mass="33181">MNAPPAHLKFGYGTNGFTHHRLADVLTVLADLGYDGVALTLDHGHLDPYADDLPRRVAVLARQLARHRLDVTVETGAPYFLDPWGKHRPTLMSGGAEQRIDLLRRAIRIAADLGSPTVHLCSGPAPDGLPEQDAWKRLADGVRTVLETAELCGVALAFEPEPYMFVDTVERCLELARRVDGHELFGITLDIGHAHCVDEHPVLDCVALAAPLLRNVQIEDMRRGVHQHLEFGAGEIDFPPVLAALRDLGHRGLVSVEIQGGSLDAPDVARRSLEFLRAAADRPRPPAVSRPSRRRPGPGGHPLQ</sequence>
<dbReference type="PANTHER" id="PTHR12110:SF52">
    <property type="entry name" value="XYLOSE ISOMERASE"/>
    <property type="match status" value="1"/>
</dbReference>
<dbReference type="Pfam" id="PF01261">
    <property type="entry name" value="AP_endonuc_2"/>
    <property type="match status" value="1"/>
</dbReference>
<evidence type="ECO:0000313" key="4">
    <source>
        <dbReference type="Proteomes" id="UP000305906"/>
    </source>
</evidence>
<dbReference type="InterPro" id="IPR036237">
    <property type="entry name" value="Xyl_isomerase-like_sf"/>
</dbReference>